<name>A0A2H0PY52_9BACT</name>
<dbReference type="Gene3D" id="1.10.8.730">
    <property type="match status" value="1"/>
</dbReference>
<dbReference type="EMBL" id="PCXE01000007">
    <property type="protein sequence ID" value="PIR26969.1"/>
    <property type="molecule type" value="Genomic_DNA"/>
</dbReference>
<dbReference type="AlphaFoldDB" id="A0A2H0PY52"/>
<dbReference type="Gene3D" id="3.40.50.300">
    <property type="entry name" value="P-loop containing nucleotide triphosphate hydrolases"/>
    <property type="match status" value="1"/>
</dbReference>
<dbReference type="NCBIfam" id="NF045971">
    <property type="entry name" value="conju_CD1110"/>
    <property type="match status" value="1"/>
</dbReference>
<feature type="domain" description="TraG P-loop" evidence="2">
    <location>
        <begin position="260"/>
        <end position="562"/>
    </location>
</feature>
<dbReference type="InterPro" id="IPR027417">
    <property type="entry name" value="P-loop_NTPase"/>
</dbReference>
<keyword evidence="1" id="KW-0175">Coiled coil</keyword>
<accession>A0A2H0PY52</accession>
<dbReference type="InterPro" id="IPR043964">
    <property type="entry name" value="P-loop_TraG"/>
</dbReference>
<dbReference type="Pfam" id="PF19044">
    <property type="entry name" value="P-loop_TraG"/>
    <property type="match status" value="1"/>
</dbReference>
<organism evidence="3 4">
    <name type="scientific">Candidatus Brennerbacteria bacterium CG11_big_fil_rev_8_21_14_0_20_43_10</name>
    <dbReference type="NCBI Taxonomy" id="1974523"/>
    <lineage>
        <taxon>Bacteria</taxon>
        <taxon>Candidatus Brenneribacteriota</taxon>
    </lineage>
</organism>
<reference evidence="3 4" key="1">
    <citation type="submission" date="2017-09" db="EMBL/GenBank/DDBJ databases">
        <title>Depth-based differentiation of microbial function through sediment-hosted aquifers and enrichment of novel symbionts in the deep terrestrial subsurface.</title>
        <authorList>
            <person name="Probst A.J."/>
            <person name="Ladd B."/>
            <person name="Jarett J.K."/>
            <person name="Geller-Mcgrath D.E."/>
            <person name="Sieber C.M."/>
            <person name="Emerson J.B."/>
            <person name="Anantharaman K."/>
            <person name="Thomas B.C."/>
            <person name="Malmstrom R."/>
            <person name="Stieglmeier M."/>
            <person name="Klingl A."/>
            <person name="Woyke T."/>
            <person name="Ryan C.M."/>
            <person name="Banfield J.F."/>
        </authorList>
    </citation>
    <scope>NUCLEOTIDE SEQUENCE [LARGE SCALE GENOMIC DNA]</scope>
    <source>
        <strain evidence="3">CG11_big_fil_rev_8_21_14_0_20_43_10</strain>
    </source>
</reference>
<evidence type="ECO:0000313" key="4">
    <source>
        <dbReference type="Proteomes" id="UP000236846"/>
    </source>
</evidence>
<sequence>MALFDFPFLKNILGKGKQSSSGPVSSIEQIGAEELYQKTASTFRDLVTPVGMEITPSLLRFSDKVVRTMFIAGYPKFLDVGWLSPIINVNQTINISMFFHPMDTEKILENLRKKATQLEAQMIGEQEKGLIRNPMLETALQDIETLRDSLTRGEDKMFYVSCYFTMIANDEKALNALEAQITGLLGQKMVELKQAVFQQFEGYEAHMPLGNDNLDIHQPLNIGPASTFFPFISSTLMTNKGIFYGINLQNNTPVIFDRFSLENANAVVFAKSGAGKSYATKLEIIRSLMQGQEVIIIDPENEYQHLAEAFDGSFFRIAIDSQDHMNPFDVTTIGQDEDPVSAFRQHILDIVGLIKVMIGELTPEHEAILDQAIKQTYASRDITPDTPFLGKEPPLMEDLETVLETMEGGKDIASKLYKYTKGSFAGFINQPTTINVGNRLTVFSIRDLDEELRPVAMYIILGHIWNLIRKELKPRLLIVDEAWWLMKNNDGANFLLSMAKRGRKYYLGLTTITQDVDDFLKSPYGKPIITNSSIQFLMKQASSAMESLGQVFSLTPPEQETLTNLSVGEGLLFAGPKHVIVKVVSSYTEDQIITTDPSQLLKIKQAKEQAE</sequence>
<evidence type="ECO:0000259" key="2">
    <source>
        <dbReference type="Pfam" id="PF19044"/>
    </source>
</evidence>
<dbReference type="SUPFAM" id="SSF52540">
    <property type="entry name" value="P-loop containing nucleoside triphosphate hydrolases"/>
    <property type="match status" value="1"/>
</dbReference>
<evidence type="ECO:0000313" key="3">
    <source>
        <dbReference type="EMBL" id="PIR26969.1"/>
    </source>
</evidence>
<evidence type="ECO:0000256" key="1">
    <source>
        <dbReference type="SAM" id="Coils"/>
    </source>
</evidence>
<feature type="coiled-coil region" evidence="1">
    <location>
        <begin position="108"/>
        <end position="187"/>
    </location>
</feature>
<gene>
    <name evidence="3" type="ORF">COV41_00215</name>
</gene>
<dbReference type="PANTHER" id="PTHR30121">
    <property type="entry name" value="UNCHARACTERIZED PROTEIN YJGR-RELATED"/>
    <property type="match status" value="1"/>
</dbReference>
<dbReference type="PANTHER" id="PTHR30121:SF6">
    <property type="entry name" value="SLR6007 PROTEIN"/>
    <property type="match status" value="1"/>
</dbReference>
<proteinExistence type="predicted"/>
<comment type="caution">
    <text evidence="3">The sequence shown here is derived from an EMBL/GenBank/DDBJ whole genome shotgun (WGS) entry which is preliminary data.</text>
</comment>
<dbReference type="InterPro" id="IPR051162">
    <property type="entry name" value="T4SS_component"/>
</dbReference>
<dbReference type="Proteomes" id="UP000236846">
    <property type="component" value="Unassembled WGS sequence"/>
</dbReference>
<protein>
    <submittedName>
        <fullName evidence="3">Conjugal transfer protein TraC</fullName>
    </submittedName>
</protein>